<reference evidence="3 4" key="2">
    <citation type="submission" date="2015-03" db="EMBL/GenBank/DDBJ databases">
        <authorList>
            <consortium name="Pathogen Informatics"/>
        </authorList>
    </citation>
    <scope>NUCLEOTIDE SEQUENCE [LARGE SCALE GENOMIC DNA]</scope>
    <source>
        <strain evidence="1 4">M09401471</strain>
        <strain evidence="3">N09902308</strain>
    </source>
</reference>
<evidence type="ECO:0000313" key="3">
    <source>
        <dbReference type="Proteomes" id="UP000039021"/>
    </source>
</evidence>
<name>A0A655IY85_MYCTX</name>
<evidence type="ECO:0000313" key="1">
    <source>
        <dbReference type="EMBL" id="COW23784.1"/>
    </source>
</evidence>
<sequence>MEEVSADGLRAELAELLAGIHASLRDVADVLTATQLALPGGMQPLWGPDQRRVMPA</sequence>
<accession>A0A655IY85</accession>
<evidence type="ECO:0000313" key="4">
    <source>
        <dbReference type="Proteomes" id="UP000044938"/>
    </source>
</evidence>
<dbReference type="EMBL" id="CSBK01003360">
    <property type="protein sequence ID" value="CPA84322.1"/>
    <property type="molecule type" value="Genomic_DNA"/>
</dbReference>
<protein>
    <submittedName>
        <fullName evidence="1">Hypothetical alanine and leucine rich protein</fullName>
    </submittedName>
</protein>
<reference evidence="2" key="1">
    <citation type="submission" date="2015-03" db="EMBL/GenBank/DDBJ databases">
        <authorList>
            <consortium name="Pathogen Informatics"/>
            <person name="Murphy D."/>
        </authorList>
    </citation>
    <scope>NUCLEOTIDE SEQUENCE</scope>
    <source>
        <strain evidence="2">N09902308</strain>
    </source>
</reference>
<dbReference type="Proteomes" id="UP000039021">
    <property type="component" value="Unassembled WGS sequence"/>
</dbReference>
<evidence type="ECO:0000313" key="2">
    <source>
        <dbReference type="EMBL" id="CPA84322.1"/>
    </source>
</evidence>
<proteinExistence type="predicted"/>
<dbReference type="Proteomes" id="UP000044938">
    <property type="component" value="Unassembled WGS sequence"/>
</dbReference>
<dbReference type="AlphaFoldDB" id="A0A655IY85"/>
<dbReference type="EMBL" id="CSAJ01000248">
    <property type="protein sequence ID" value="COW23784.1"/>
    <property type="molecule type" value="Genomic_DNA"/>
</dbReference>
<organism evidence="1 4">
    <name type="scientific">Mycobacterium tuberculosis</name>
    <dbReference type="NCBI Taxonomy" id="1773"/>
    <lineage>
        <taxon>Bacteria</taxon>
        <taxon>Bacillati</taxon>
        <taxon>Actinomycetota</taxon>
        <taxon>Actinomycetes</taxon>
        <taxon>Mycobacteriales</taxon>
        <taxon>Mycobacteriaceae</taxon>
        <taxon>Mycobacterium</taxon>
        <taxon>Mycobacterium tuberculosis complex</taxon>
    </lineage>
</organism>
<gene>
    <name evidence="1" type="ORF">ERS007720_02099</name>
    <name evidence="2" type="ORF">ERS007739_04888</name>
</gene>